<dbReference type="Pfam" id="PF01594">
    <property type="entry name" value="AI-2E_transport"/>
    <property type="match status" value="1"/>
</dbReference>
<keyword evidence="10" id="KW-1185">Reference proteome</keyword>
<evidence type="ECO:0000313" key="10">
    <source>
        <dbReference type="Proteomes" id="UP000460287"/>
    </source>
</evidence>
<dbReference type="InterPro" id="IPR002549">
    <property type="entry name" value="AI-2E-like"/>
</dbReference>
<evidence type="ECO:0000256" key="2">
    <source>
        <dbReference type="ARBA" id="ARBA00009773"/>
    </source>
</evidence>
<keyword evidence="4" id="KW-1003">Cell membrane</keyword>
<comment type="similarity">
    <text evidence="2">Belongs to the autoinducer-2 exporter (AI-2E) (TC 2.A.86) family.</text>
</comment>
<protein>
    <submittedName>
        <fullName evidence="9">AI-2E family transporter</fullName>
    </submittedName>
</protein>
<evidence type="ECO:0000256" key="4">
    <source>
        <dbReference type="ARBA" id="ARBA00022475"/>
    </source>
</evidence>
<reference evidence="9 10" key="1">
    <citation type="submission" date="2019-08" db="EMBL/GenBank/DDBJ databases">
        <title>In-depth cultivation of the pig gut microbiome towards novel bacterial diversity and tailored functional studies.</title>
        <authorList>
            <person name="Wylensek D."/>
            <person name="Hitch T.C.A."/>
            <person name="Clavel T."/>
        </authorList>
    </citation>
    <scope>NUCLEOTIDE SEQUENCE [LARGE SCALE GENOMIC DNA]</scope>
    <source>
        <strain evidence="9 10">WCA-383-APC-5B</strain>
    </source>
</reference>
<comment type="subcellular location">
    <subcellularLocation>
        <location evidence="1">Cell membrane</location>
        <topology evidence="1">Multi-pass membrane protein</topology>
    </subcellularLocation>
</comment>
<feature type="transmembrane region" description="Helical" evidence="8">
    <location>
        <begin position="79"/>
        <end position="100"/>
    </location>
</feature>
<organism evidence="9 10">
    <name type="scientific">Inconstantimicrobium porci</name>
    <dbReference type="NCBI Taxonomy" id="2652291"/>
    <lineage>
        <taxon>Bacteria</taxon>
        <taxon>Bacillati</taxon>
        <taxon>Bacillota</taxon>
        <taxon>Clostridia</taxon>
        <taxon>Eubacteriales</taxon>
        <taxon>Clostridiaceae</taxon>
        <taxon>Inconstantimicrobium</taxon>
    </lineage>
</organism>
<evidence type="ECO:0000256" key="5">
    <source>
        <dbReference type="ARBA" id="ARBA00022692"/>
    </source>
</evidence>
<dbReference type="RefSeq" id="WP_154530067.1">
    <property type="nucleotide sequence ID" value="NZ_JAXFSD010000147.1"/>
</dbReference>
<feature type="transmembrane region" description="Helical" evidence="8">
    <location>
        <begin position="253"/>
        <end position="275"/>
    </location>
</feature>
<keyword evidence="7 8" id="KW-0472">Membrane</keyword>
<dbReference type="AlphaFoldDB" id="A0A7X2T0I9"/>
<sequence>MKEFLKKKSRTVEFIVSVLIIYICIKIINNYQYFFDSLNSLYNILTPFILAFIFAYVLNPVMNLFERKLKLNRKISITLTYVLIIAFLFLIGVSLIPKIYNNLIDISRNLPSFISDIQQWGDSVISKNKVFNDIANNVHLDPNMIFSKAKDLLANGLNVMLSSTLSFTSSFIKVVLGFLISIYVLYDKEKFIGIGKKSIFLLFREKWGRRIVELIKNIHRLIGVYIGIKGLDSLIIGIIAFIGLSIFKCKYSIIVAIIVGITNMIPYFGPFIGMLCGFLVNIFFNPLTAFIVVIFLFALQQFDAWFLDPKLIGNRVGLSPYFVILAVTIGGGFYGTIGMILAVPVMAVIKLYWYRIINKIESLYNKDIIKKDA</sequence>
<keyword evidence="6 8" id="KW-1133">Transmembrane helix</keyword>
<feature type="transmembrane region" description="Helical" evidence="8">
    <location>
        <begin position="282"/>
        <end position="302"/>
    </location>
</feature>
<dbReference type="EMBL" id="VULX01000001">
    <property type="protein sequence ID" value="MSR90195.1"/>
    <property type="molecule type" value="Genomic_DNA"/>
</dbReference>
<evidence type="ECO:0000256" key="3">
    <source>
        <dbReference type="ARBA" id="ARBA00022448"/>
    </source>
</evidence>
<keyword evidence="3" id="KW-0813">Transport</keyword>
<gene>
    <name evidence="9" type="ORF">FYJ33_01875</name>
</gene>
<comment type="caution">
    <text evidence="9">The sequence shown here is derived from an EMBL/GenBank/DDBJ whole genome shotgun (WGS) entry which is preliminary data.</text>
</comment>
<name>A0A7X2T0I9_9CLOT</name>
<evidence type="ECO:0000256" key="7">
    <source>
        <dbReference type="ARBA" id="ARBA00023136"/>
    </source>
</evidence>
<evidence type="ECO:0000256" key="1">
    <source>
        <dbReference type="ARBA" id="ARBA00004651"/>
    </source>
</evidence>
<evidence type="ECO:0000256" key="6">
    <source>
        <dbReference type="ARBA" id="ARBA00022989"/>
    </source>
</evidence>
<feature type="transmembrane region" description="Helical" evidence="8">
    <location>
        <begin position="40"/>
        <end position="58"/>
    </location>
</feature>
<evidence type="ECO:0000313" key="9">
    <source>
        <dbReference type="EMBL" id="MSR90195.1"/>
    </source>
</evidence>
<keyword evidence="5 8" id="KW-0812">Transmembrane</keyword>
<dbReference type="Proteomes" id="UP000460287">
    <property type="component" value="Unassembled WGS sequence"/>
</dbReference>
<dbReference type="PANTHER" id="PTHR21716:SF53">
    <property type="entry name" value="PERMEASE PERM-RELATED"/>
    <property type="match status" value="1"/>
</dbReference>
<proteinExistence type="inferred from homology"/>
<feature type="transmembrane region" description="Helical" evidence="8">
    <location>
        <begin position="165"/>
        <end position="186"/>
    </location>
</feature>
<feature type="transmembrane region" description="Helical" evidence="8">
    <location>
        <begin position="322"/>
        <end position="349"/>
    </location>
</feature>
<feature type="transmembrane region" description="Helical" evidence="8">
    <location>
        <begin position="12"/>
        <end position="34"/>
    </location>
</feature>
<evidence type="ECO:0000256" key="8">
    <source>
        <dbReference type="SAM" id="Phobius"/>
    </source>
</evidence>
<dbReference type="GO" id="GO:0005886">
    <property type="term" value="C:plasma membrane"/>
    <property type="evidence" value="ECO:0007669"/>
    <property type="project" value="UniProtKB-SubCell"/>
</dbReference>
<dbReference type="PANTHER" id="PTHR21716">
    <property type="entry name" value="TRANSMEMBRANE PROTEIN"/>
    <property type="match status" value="1"/>
</dbReference>
<accession>A0A7X2T0I9</accession>
<dbReference type="GO" id="GO:0055085">
    <property type="term" value="P:transmembrane transport"/>
    <property type="evidence" value="ECO:0007669"/>
    <property type="project" value="TreeGrafter"/>
</dbReference>
<feature type="transmembrane region" description="Helical" evidence="8">
    <location>
        <begin position="224"/>
        <end position="247"/>
    </location>
</feature>